<keyword evidence="6 15" id="KW-0436">Ligase</keyword>
<organism evidence="20 21">
    <name type="scientific">Candidatus Komeilibacteria bacterium CG11_big_fil_rev_8_21_14_0_20_36_20</name>
    <dbReference type="NCBI Taxonomy" id="1974477"/>
    <lineage>
        <taxon>Bacteria</taxon>
        <taxon>Candidatus Komeiliibacteriota</taxon>
    </lineage>
</organism>
<dbReference type="EMBL" id="PCWQ01000007">
    <property type="protein sequence ID" value="PIR07088.1"/>
    <property type="molecule type" value="Genomic_DNA"/>
</dbReference>
<evidence type="ECO:0000256" key="11">
    <source>
        <dbReference type="ARBA" id="ARBA00022884"/>
    </source>
</evidence>
<dbReference type="InterPro" id="IPR005147">
    <property type="entry name" value="tRNA_synthase_B5-dom"/>
</dbReference>
<dbReference type="PROSITE" id="PS50886">
    <property type="entry name" value="TRBD"/>
    <property type="match status" value="1"/>
</dbReference>
<evidence type="ECO:0000256" key="10">
    <source>
        <dbReference type="ARBA" id="ARBA00022842"/>
    </source>
</evidence>
<dbReference type="HAMAP" id="MF_00283">
    <property type="entry name" value="Phe_tRNA_synth_beta1"/>
    <property type="match status" value="1"/>
</dbReference>
<keyword evidence="7 15" id="KW-0479">Metal-binding</keyword>
<comment type="caution">
    <text evidence="20">The sequence shown here is derived from an EMBL/GenBank/DDBJ whole genome shotgun (WGS) entry which is preliminary data.</text>
</comment>
<evidence type="ECO:0000256" key="15">
    <source>
        <dbReference type="HAMAP-Rule" id="MF_00283"/>
    </source>
</evidence>
<dbReference type="Gene3D" id="3.30.930.10">
    <property type="entry name" value="Bira Bifunctional Protein, Domain 2"/>
    <property type="match status" value="1"/>
</dbReference>
<dbReference type="InterPro" id="IPR002547">
    <property type="entry name" value="tRNA-bd_dom"/>
</dbReference>
<evidence type="ECO:0000256" key="2">
    <source>
        <dbReference type="ARBA" id="ARBA00008653"/>
    </source>
</evidence>
<dbReference type="InterPro" id="IPR045060">
    <property type="entry name" value="Phe-tRNA-ligase_IIc_bsu"/>
</dbReference>
<evidence type="ECO:0000256" key="13">
    <source>
        <dbReference type="ARBA" id="ARBA00023146"/>
    </source>
</evidence>
<dbReference type="SUPFAM" id="SSF56037">
    <property type="entry name" value="PheT/TilS domain"/>
    <property type="match status" value="1"/>
</dbReference>
<dbReference type="Gene3D" id="2.40.50.140">
    <property type="entry name" value="Nucleic acid-binding proteins"/>
    <property type="match status" value="1"/>
</dbReference>
<evidence type="ECO:0000256" key="5">
    <source>
        <dbReference type="ARBA" id="ARBA00022555"/>
    </source>
</evidence>
<dbReference type="GO" id="GO:0004826">
    <property type="term" value="F:phenylalanine-tRNA ligase activity"/>
    <property type="evidence" value="ECO:0007669"/>
    <property type="project" value="UniProtKB-UniRule"/>
</dbReference>
<comment type="cofactor">
    <cofactor evidence="15">
        <name>Mg(2+)</name>
        <dbReference type="ChEBI" id="CHEBI:18420"/>
    </cofactor>
    <text evidence="15">Binds 2 magnesium ions per tetramer.</text>
</comment>
<feature type="binding site" evidence="15">
    <location>
        <position position="479"/>
    </location>
    <ligand>
        <name>Mg(2+)</name>
        <dbReference type="ChEBI" id="CHEBI:18420"/>
        <note>shared with alpha subunit</note>
    </ligand>
</feature>
<gene>
    <name evidence="15" type="primary">pheT</name>
    <name evidence="20" type="ORF">COV55_01515</name>
</gene>
<dbReference type="GO" id="GO:0006432">
    <property type="term" value="P:phenylalanyl-tRNA aminoacylation"/>
    <property type="evidence" value="ECO:0007669"/>
    <property type="project" value="UniProtKB-UniRule"/>
</dbReference>
<dbReference type="PROSITE" id="PS51483">
    <property type="entry name" value="B5"/>
    <property type="match status" value="1"/>
</dbReference>
<protein>
    <recommendedName>
        <fullName evidence="15">Phenylalanine--tRNA ligase beta subunit</fullName>
        <ecNumber evidence="15">6.1.1.20</ecNumber>
    </recommendedName>
    <alternativeName>
        <fullName evidence="15">Phenylalanyl-tRNA synthetase beta subunit</fullName>
        <shortName evidence="15">PheRS</shortName>
    </alternativeName>
</protein>
<dbReference type="Pfam" id="PF01588">
    <property type="entry name" value="tRNA_bind"/>
    <property type="match status" value="1"/>
</dbReference>
<dbReference type="CDD" id="cd02796">
    <property type="entry name" value="tRNA_bind_bactPheRS"/>
    <property type="match status" value="1"/>
</dbReference>
<dbReference type="GO" id="GO:0000287">
    <property type="term" value="F:magnesium ion binding"/>
    <property type="evidence" value="ECO:0007669"/>
    <property type="project" value="UniProtKB-UniRule"/>
</dbReference>
<evidence type="ECO:0000256" key="1">
    <source>
        <dbReference type="ARBA" id="ARBA00004496"/>
    </source>
</evidence>
<dbReference type="InterPro" id="IPR012340">
    <property type="entry name" value="NA-bd_OB-fold"/>
</dbReference>
<dbReference type="Gene3D" id="3.50.40.10">
    <property type="entry name" value="Phenylalanyl-trna Synthetase, Chain B, domain 3"/>
    <property type="match status" value="1"/>
</dbReference>
<dbReference type="SUPFAM" id="SSF46955">
    <property type="entry name" value="Putative DNA-binding domain"/>
    <property type="match status" value="1"/>
</dbReference>
<proteinExistence type="inferred from homology"/>
<comment type="similarity">
    <text evidence="2 15">Belongs to the phenylalanyl-tRNA synthetase beta subunit family. Type 1 subfamily.</text>
</comment>
<evidence type="ECO:0000256" key="4">
    <source>
        <dbReference type="ARBA" id="ARBA00022490"/>
    </source>
</evidence>
<feature type="domain" description="FDX-ACB" evidence="18">
    <location>
        <begin position="715"/>
        <end position="807"/>
    </location>
</feature>
<keyword evidence="10 15" id="KW-0460">Magnesium</keyword>
<dbReference type="PANTHER" id="PTHR10947">
    <property type="entry name" value="PHENYLALANYL-TRNA SYNTHETASE BETA CHAIN AND LEUCINE-RICH REPEAT-CONTAINING PROTEIN 47"/>
    <property type="match status" value="1"/>
</dbReference>
<evidence type="ECO:0000259" key="18">
    <source>
        <dbReference type="PROSITE" id="PS51447"/>
    </source>
</evidence>
<evidence type="ECO:0000256" key="7">
    <source>
        <dbReference type="ARBA" id="ARBA00022723"/>
    </source>
</evidence>
<dbReference type="Pfam" id="PF03483">
    <property type="entry name" value="B3_4"/>
    <property type="match status" value="1"/>
</dbReference>
<dbReference type="InterPro" id="IPR033714">
    <property type="entry name" value="tRNA_bind_bactPheRS"/>
</dbReference>
<evidence type="ECO:0000313" key="20">
    <source>
        <dbReference type="EMBL" id="PIR07088.1"/>
    </source>
</evidence>
<dbReference type="PANTHER" id="PTHR10947:SF0">
    <property type="entry name" value="PHENYLALANINE--TRNA LIGASE BETA SUBUNIT"/>
    <property type="match status" value="1"/>
</dbReference>
<feature type="domain" description="TRNA-binding" evidence="17">
    <location>
        <begin position="41"/>
        <end position="160"/>
    </location>
</feature>
<dbReference type="PROSITE" id="PS51447">
    <property type="entry name" value="FDX_ACB"/>
    <property type="match status" value="1"/>
</dbReference>
<dbReference type="InterPro" id="IPR036690">
    <property type="entry name" value="Fdx_antiC-bd_sf"/>
</dbReference>
<keyword evidence="9 15" id="KW-0067">ATP-binding</keyword>
<sequence>MYLSLNWVKNWLKLPKDVDNKQIALDLTMATVEVEEVIDQAEALKDIVVGKVKEIVKHPQADRLQVCQVDTGESVEKIVCGGSNLSKGMLVAVAQVGAKVRWHGQGNWVTLSKAKIRGVESQGMIAAVEEIGLGDLFPSRSETEILDLSGFKVKPGQPLSQALELDDTIIDIDNKSINHRPDLWGQYGLARELAAIYHLKLKEYPVVDLTTKNQIKLKVSVQDKANCFRYLGWAIKNIKIEDSPWWLKKQLQAVGLRPINNIVDVTNYVMYELGQPLHAFDARQIKDAHIQIKQAKKGESFITLDGKRRKLPEGALMISDSQKYVALAGIMGGQNSEIGTDTTEIILESANFRAASVRRTSTALGLRSESSARFEKSIDPLLAETAIKKAAQLILSLCSESYIASKLVDVNNNPFKEITLEVPESLINQRFGAVIHTTDIKGILQRLQFGVEHRSKTFQIKVPSFRATKDISIPEDIVEEVARIYGYNNIPYQLPQVVLQEPIFDVAYQGAKDIKKWLAWAQAYTEVYTYAFTDIVWVEKLGFDLKQHLKVKNAVSPEQSYLNLSLLPNLLSKAEDNLRWFDEFRIFELERVFDKRSRGAYHTDQSKKKFLPVQEKSLAGLEVSSYNSEQVFLSVKGLIESLMDYWNIKWQSEKIKLPYANHAFQLKHQDIILGNFGLIKDRLLDDAKAKIGFWQFDFALLVKYINFSKRYQSLPKFPSIRRDMAVVVDETVGWSDLEKEIINISSLIRQVEPFDVFTGQEIGANKKSLAFHLEFRSDDKTLMAEDVDQLMKDVLKILEKKFQAVLR</sequence>
<feature type="domain" description="B5" evidence="19">
    <location>
        <begin position="415"/>
        <end position="492"/>
    </location>
</feature>
<evidence type="ECO:0000256" key="6">
    <source>
        <dbReference type="ARBA" id="ARBA00022598"/>
    </source>
</evidence>
<dbReference type="InterPro" id="IPR041616">
    <property type="entry name" value="PheRS_beta_core"/>
</dbReference>
<comment type="catalytic activity">
    <reaction evidence="14 15">
        <text>tRNA(Phe) + L-phenylalanine + ATP = L-phenylalanyl-tRNA(Phe) + AMP + diphosphate + H(+)</text>
        <dbReference type="Rhea" id="RHEA:19413"/>
        <dbReference type="Rhea" id="RHEA-COMP:9668"/>
        <dbReference type="Rhea" id="RHEA-COMP:9699"/>
        <dbReference type="ChEBI" id="CHEBI:15378"/>
        <dbReference type="ChEBI" id="CHEBI:30616"/>
        <dbReference type="ChEBI" id="CHEBI:33019"/>
        <dbReference type="ChEBI" id="CHEBI:58095"/>
        <dbReference type="ChEBI" id="CHEBI:78442"/>
        <dbReference type="ChEBI" id="CHEBI:78531"/>
        <dbReference type="ChEBI" id="CHEBI:456215"/>
        <dbReference type="EC" id="6.1.1.20"/>
    </reaction>
</comment>
<dbReference type="SUPFAM" id="SSF54991">
    <property type="entry name" value="Anticodon-binding domain of PheRS"/>
    <property type="match status" value="1"/>
</dbReference>
<keyword evidence="5 16" id="KW-0820">tRNA-binding</keyword>
<comment type="subunit">
    <text evidence="3 15">Tetramer of two alpha and two beta subunits.</text>
</comment>
<accession>A0A2H0NDX3</accession>
<keyword evidence="8 15" id="KW-0547">Nucleotide-binding</keyword>
<dbReference type="Pfam" id="PF03147">
    <property type="entry name" value="FDX-ACB"/>
    <property type="match status" value="1"/>
</dbReference>
<dbReference type="SMART" id="SM00873">
    <property type="entry name" value="B3_4"/>
    <property type="match status" value="1"/>
</dbReference>
<dbReference type="Gene3D" id="3.30.70.380">
    <property type="entry name" value="Ferrodoxin-fold anticodon-binding domain"/>
    <property type="match status" value="1"/>
</dbReference>
<dbReference type="SMART" id="SM00896">
    <property type="entry name" value="FDX-ACB"/>
    <property type="match status" value="1"/>
</dbReference>
<keyword evidence="12 15" id="KW-0648">Protein biosynthesis</keyword>
<dbReference type="InterPro" id="IPR004532">
    <property type="entry name" value="Phe-tRNA-ligase_IIc_bsu_bact"/>
</dbReference>
<dbReference type="InterPro" id="IPR005146">
    <property type="entry name" value="B3/B4_tRNA-bd"/>
</dbReference>
<name>A0A2H0NDX3_9BACT</name>
<keyword evidence="11 16" id="KW-0694">RNA-binding</keyword>
<feature type="binding site" evidence="15">
    <location>
        <position position="476"/>
    </location>
    <ligand>
        <name>Mg(2+)</name>
        <dbReference type="ChEBI" id="CHEBI:18420"/>
        <note>shared with alpha subunit</note>
    </ligand>
</feature>
<evidence type="ECO:0000256" key="8">
    <source>
        <dbReference type="ARBA" id="ARBA00022741"/>
    </source>
</evidence>
<keyword evidence="4 15" id="KW-0963">Cytoplasm</keyword>
<dbReference type="Pfam" id="PF03484">
    <property type="entry name" value="B5"/>
    <property type="match status" value="1"/>
</dbReference>
<dbReference type="InterPro" id="IPR045864">
    <property type="entry name" value="aa-tRNA-synth_II/BPL/LPL"/>
</dbReference>
<dbReference type="FunFam" id="3.30.70.380:FF:000001">
    <property type="entry name" value="Phenylalanine--tRNA ligase beta subunit"/>
    <property type="match status" value="1"/>
</dbReference>
<dbReference type="SUPFAM" id="SSF50249">
    <property type="entry name" value="Nucleic acid-binding proteins"/>
    <property type="match status" value="1"/>
</dbReference>
<dbReference type="InterPro" id="IPR009061">
    <property type="entry name" value="DNA-bd_dom_put_sf"/>
</dbReference>
<evidence type="ECO:0000259" key="17">
    <source>
        <dbReference type="PROSITE" id="PS50886"/>
    </source>
</evidence>
<feature type="binding site" evidence="15">
    <location>
        <position position="470"/>
    </location>
    <ligand>
        <name>Mg(2+)</name>
        <dbReference type="ChEBI" id="CHEBI:18420"/>
        <note>shared with alpha subunit</note>
    </ligand>
</feature>
<feature type="binding site" evidence="15">
    <location>
        <position position="480"/>
    </location>
    <ligand>
        <name>Mg(2+)</name>
        <dbReference type="ChEBI" id="CHEBI:18420"/>
        <note>shared with alpha subunit</note>
    </ligand>
</feature>
<dbReference type="EC" id="6.1.1.20" evidence="15"/>
<dbReference type="SUPFAM" id="SSF55681">
    <property type="entry name" value="Class II aaRS and biotin synthetases"/>
    <property type="match status" value="1"/>
</dbReference>
<evidence type="ECO:0000256" key="12">
    <source>
        <dbReference type="ARBA" id="ARBA00022917"/>
    </source>
</evidence>
<evidence type="ECO:0000256" key="9">
    <source>
        <dbReference type="ARBA" id="ARBA00022840"/>
    </source>
</evidence>
<dbReference type="Pfam" id="PF17759">
    <property type="entry name" value="tRNA_synthFbeta"/>
    <property type="match status" value="1"/>
</dbReference>
<dbReference type="GO" id="GO:0000049">
    <property type="term" value="F:tRNA binding"/>
    <property type="evidence" value="ECO:0007669"/>
    <property type="project" value="UniProtKB-UniRule"/>
</dbReference>
<evidence type="ECO:0000256" key="3">
    <source>
        <dbReference type="ARBA" id="ARBA00011209"/>
    </source>
</evidence>
<dbReference type="InterPro" id="IPR020825">
    <property type="entry name" value="Phe-tRNA_synthase-like_B3/B4"/>
</dbReference>
<dbReference type="InterPro" id="IPR005121">
    <property type="entry name" value="Fdx_antiC-bd"/>
</dbReference>
<dbReference type="Gene3D" id="3.30.56.10">
    <property type="match status" value="2"/>
</dbReference>
<reference evidence="20 21" key="1">
    <citation type="submission" date="2017-09" db="EMBL/GenBank/DDBJ databases">
        <title>Depth-based differentiation of microbial function through sediment-hosted aquifers and enrichment of novel symbionts in the deep terrestrial subsurface.</title>
        <authorList>
            <person name="Probst A.J."/>
            <person name="Ladd B."/>
            <person name="Jarett J.K."/>
            <person name="Geller-Mcgrath D.E."/>
            <person name="Sieber C.M."/>
            <person name="Emerson J.B."/>
            <person name="Anantharaman K."/>
            <person name="Thomas B.C."/>
            <person name="Malmstrom R."/>
            <person name="Stieglmeier M."/>
            <person name="Klingl A."/>
            <person name="Woyke T."/>
            <person name="Ryan C.M."/>
            <person name="Banfield J.F."/>
        </authorList>
    </citation>
    <scope>NUCLEOTIDE SEQUENCE [LARGE SCALE GENOMIC DNA]</scope>
    <source>
        <strain evidence="20">CG11_big_fil_rev_8_21_14_0_20_36_20</strain>
    </source>
</reference>
<dbReference type="NCBIfam" id="TIGR00472">
    <property type="entry name" value="pheT_bact"/>
    <property type="match status" value="1"/>
</dbReference>
<evidence type="ECO:0000256" key="14">
    <source>
        <dbReference type="ARBA" id="ARBA00049255"/>
    </source>
</evidence>
<dbReference type="GO" id="GO:0005524">
    <property type="term" value="F:ATP binding"/>
    <property type="evidence" value="ECO:0007669"/>
    <property type="project" value="UniProtKB-UniRule"/>
</dbReference>
<dbReference type="SMART" id="SM00874">
    <property type="entry name" value="B5"/>
    <property type="match status" value="1"/>
</dbReference>
<keyword evidence="13 15" id="KW-0030">Aminoacyl-tRNA synthetase</keyword>
<dbReference type="AlphaFoldDB" id="A0A2H0NDX3"/>
<evidence type="ECO:0000256" key="16">
    <source>
        <dbReference type="PROSITE-ProRule" id="PRU00209"/>
    </source>
</evidence>
<dbReference type="FunFam" id="3.50.40.10:FF:000001">
    <property type="entry name" value="Phenylalanine--tRNA ligase beta subunit"/>
    <property type="match status" value="1"/>
</dbReference>
<dbReference type="GO" id="GO:0009328">
    <property type="term" value="C:phenylalanine-tRNA ligase complex"/>
    <property type="evidence" value="ECO:0007669"/>
    <property type="project" value="TreeGrafter"/>
</dbReference>
<evidence type="ECO:0000313" key="21">
    <source>
        <dbReference type="Proteomes" id="UP000230564"/>
    </source>
</evidence>
<comment type="subcellular location">
    <subcellularLocation>
        <location evidence="1 15">Cytoplasm</location>
    </subcellularLocation>
</comment>
<evidence type="ECO:0000259" key="19">
    <source>
        <dbReference type="PROSITE" id="PS51483"/>
    </source>
</evidence>
<dbReference type="Proteomes" id="UP000230564">
    <property type="component" value="Unassembled WGS sequence"/>
</dbReference>